<name>A0A5C1QRV7_9SPIO</name>
<dbReference type="AlphaFoldDB" id="A0A5C1QRV7"/>
<dbReference type="InterPro" id="IPR025324">
    <property type="entry name" value="DUF4230"/>
</dbReference>
<dbReference type="Proteomes" id="UP000324209">
    <property type="component" value="Chromosome"/>
</dbReference>
<gene>
    <name evidence="1" type="ORF">EXM22_15405</name>
</gene>
<evidence type="ECO:0000313" key="2">
    <source>
        <dbReference type="Proteomes" id="UP000324209"/>
    </source>
</evidence>
<accession>A0A5C1QRV7</accession>
<sequence length="209" mass="23344">MPRVKKKSFSMRLTLLIAVLLAAVLLVPAGVWFYSGHQDKVRLSALTKKLEMLGELTTVTQRYRSVFYFHEKKNFIQDKSLLFTADFNVYAGVDLAEGFDLQVKGSGVRLTLPAGRIFLVDADDERIHQVLIKERFSSIDTGDYLPAISEEGENIRRQALEQGLPGRAEERAETVLKGIFKSAGIKDISIRFRKEGPGGILGEQEEGAL</sequence>
<dbReference type="KEGG" id="ock:EXM22_15405"/>
<protein>
    <submittedName>
        <fullName evidence="1">DUF4230 domain-containing protein</fullName>
    </submittedName>
</protein>
<dbReference type="EMBL" id="CP036150">
    <property type="protein sequence ID" value="QEN09296.1"/>
    <property type="molecule type" value="Genomic_DNA"/>
</dbReference>
<evidence type="ECO:0000313" key="1">
    <source>
        <dbReference type="EMBL" id="QEN09296.1"/>
    </source>
</evidence>
<dbReference type="OrthoDB" id="9845098at2"/>
<reference evidence="1 2" key="1">
    <citation type="submission" date="2019-02" db="EMBL/GenBank/DDBJ databases">
        <title>Complete Genome Sequence and Methylome Analysis of free living Spirochaetas.</title>
        <authorList>
            <person name="Fomenkov A."/>
            <person name="Dubinina G."/>
            <person name="Leshcheva N."/>
            <person name="Mikheeva N."/>
            <person name="Grabovich M."/>
            <person name="Vincze T."/>
            <person name="Roberts R.J."/>
        </authorList>
    </citation>
    <scope>NUCLEOTIDE SEQUENCE [LARGE SCALE GENOMIC DNA]</scope>
    <source>
        <strain evidence="1 2">K2</strain>
    </source>
</reference>
<organism evidence="1 2">
    <name type="scientific">Oceanispirochaeta crateris</name>
    <dbReference type="NCBI Taxonomy" id="2518645"/>
    <lineage>
        <taxon>Bacteria</taxon>
        <taxon>Pseudomonadati</taxon>
        <taxon>Spirochaetota</taxon>
        <taxon>Spirochaetia</taxon>
        <taxon>Spirochaetales</taxon>
        <taxon>Spirochaetaceae</taxon>
        <taxon>Oceanispirochaeta</taxon>
    </lineage>
</organism>
<proteinExistence type="predicted"/>
<keyword evidence="2" id="KW-1185">Reference proteome</keyword>
<dbReference type="Pfam" id="PF14014">
    <property type="entry name" value="DUF4230"/>
    <property type="match status" value="1"/>
</dbReference>